<protein>
    <submittedName>
        <fullName evidence="7">Cation:H+ antiporter</fullName>
    </submittedName>
</protein>
<feature type="transmembrane region" description="Helical" evidence="5">
    <location>
        <begin position="293"/>
        <end position="317"/>
    </location>
</feature>
<reference evidence="8" key="1">
    <citation type="submission" date="2016-10" db="EMBL/GenBank/DDBJ databases">
        <authorList>
            <person name="Varghese N."/>
            <person name="Submissions S."/>
        </authorList>
    </citation>
    <scope>NUCLEOTIDE SEQUENCE [LARGE SCALE GENOMIC DNA]</scope>
    <source>
        <strain evidence="8">DSM 9751</strain>
    </source>
</reference>
<dbReference type="GO" id="GO:0005262">
    <property type="term" value="F:calcium channel activity"/>
    <property type="evidence" value="ECO:0007669"/>
    <property type="project" value="TreeGrafter"/>
</dbReference>
<name>A0A1H4WXX4_9PSED</name>
<feature type="transmembrane region" description="Helical" evidence="5">
    <location>
        <begin position="122"/>
        <end position="140"/>
    </location>
</feature>
<dbReference type="Proteomes" id="UP000198982">
    <property type="component" value="Unassembled WGS sequence"/>
</dbReference>
<dbReference type="AlphaFoldDB" id="A0A1H4WXX4"/>
<sequence length="353" mass="37531">MIQLISGLVMLIAGAELLVRAAVRLSARLRVRPLIMGLSIVAFGSSAPQMAISLQATLADNTDIAVGSVIGSSIFNILVILGLSALIIPLRVSRQLVRLDIPLMIGASVLVFVLAYNERLTPSDGLILLAALVLYLVLLLRQSRHPARPQPCATGRRGSAPRLSSMLLVLLGLGLLVFAGHLLLGAAVTVADDLGLSERVMGLTVIAISTSLPQLATSLLAALRGQRDIAVGNVIGSNLFNLLGVLGFTALVAPSPLSVSPNALDFDLPVLLSVALLCLPVFYSGYRITRAEGLLFLGLYLAYGLHVVSFTTGMPLAGKLEHLMLFFVLPALVAFLLFSSLRAWRRQHKRETP</sequence>
<comment type="subcellular location">
    <subcellularLocation>
        <location evidence="1">Membrane</location>
        <topology evidence="1">Multi-pass membrane protein</topology>
    </subcellularLocation>
</comment>
<feature type="transmembrane region" description="Helical" evidence="5">
    <location>
        <begin position="6"/>
        <end position="23"/>
    </location>
</feature>
<keyword evidence="2 5" id="KW-0812">Transmembrane</keyword>
<proteinExistence type="predicted"/>
<dbReference type="RefSeq" id="WP_092319602.1">
    <property type="nucleotide sequence ID" value="NZ_FNTJ01000002.1"/>
</dbReference>
<evidence type="ECO:0000313" key="8">
    <source>
        <dbReference type="Proteomes" id="UP000198982"/>
    </source>
</evidence>
<feature type="transmembrane region" description="Helical" evidence="5">
    <location>
        <begin position="200"/>
        <end position="223"/>
    </location>
</feature>
<feature type="transmembrane region" description="Helical" evidence="5">
    <location>
        <begin position="266"/>
        <end position="286"/>
    </location>
</feature>
<evidence type="ECO:0000256" key="2">
    <source>
        <dbReference type="ARBA" id="ARBA00022692"/>
    </source>
</evidence>
<feature type="transmembrane region" description="Helical" evidence="5">
    <location>
        <begin position="99"/>
        <end position="116"/>
    </location>
</feature>
<evidence type="ECO:0000256" key="3">
    <source>
        <dbReference type="ARBA" id="ARBA00022989"/>
    </source>
</evidence>
<feature type="transmembrane region" description="Helical" evidence="5">
    <location>
        <begin position="64"/>
        <end position="87"/>
    </location>
</feature>
<evidence type="ECO:0000256" key="1">
    <source>
        <dbReference type="ARBA" id="ARBA00004141"/>
    </source>
</evidence>
<dbReference type="InterPro" id="IPR004837">
    <property type="entry name" value="NaCa_Exmemb"/>
</dbReference>
<keyword evidence="4 5" id="KW-0472">Membrane</keyword>
<evidence type="ECO:0000256" key="4">
    <source>
        <dbReference type="ARBA" id="ARBA00023136"/>
    </source>
</evidence>
<dbReference type="GO" id="GO:0006874">
    <property type="term" value="P:intracellular calcium ion homeostasis"/>
    <property type="evidence" value="ECO:0007669"/>
    <property type="project" value="TreeGrafter"/>
</dbReference>
<dbReference type="Gene3D" id="1.20.1420.30">
    <property type="entry name" value="NCX, central ion-binding region"/>
    <property type="match status" value="1"/>
</dbReference>
<dbReference type="EMBL" id="FNTJ01000002">
    <property type="protein sequence ID" value="SEC98159.1"/>
    <property type="molecule type" value="Genomic_DNA"/>
</dbReference>
<dbReference type="GO" id="GO:0005886">
    <property type="term" value="C:plasma membrane"/>
    <property type="evidence" value="ECO:0007669"/>
    <property type="project" value="TreeGrafter"/>
</dbReference>
<dbReference type="InterPro" id="IPR044880">
    <property type="entry name" value="NCX_ion-bd_dom_sf"/>
</dbReference>
<organism evidence="7 8">
    <name type="scientific">Pseudomonas saponiphila</name>
    <dbReference type="NCBI Taxonomy" id="556534"/>
    <lineage>
        <taxon>Bacteria</taxon>
        <taxon>Pseudomonadati</taxon>
        <taxon>Pseudomonadota</taxon>
        <taxon>Gammaproteobacteria</taxon>
        <taxon>Pseudomonadales</taxon>
        <taxon>Pseudomonadaceae</taxon>
        <taxon>Pseudomonas</taxon>
    </lineage>
</organism>
<dbReference type="PANTHER" id="PTHR10846">
    <property type="entry name" value="SODIUM/POTASSIUM/CALCIUM EXCHANGER"/>
    <property type="match status" value="1"/>
</dbReference>
<keyword evidence="3 5" id="KW-1133">Transmembrane helix</keyword>
<feature type="domain" description="Sodium/calcium exchanger membrane region" evidence="6">
    <location>
        <begin position="165"/>
        <end position="305"/>
    </location>
</feature>
<feature type="transmembrane region" description="Helical" evidence="5">
    <location>
        <begin position="235"/>
        <end position="254"/>
    </location>
</feature>
<dbReference type="InterPro" id="IPR004481">
    <property type="entry name" value="K/Na/Ca-exchanger"/>
</dbReference>
<feature type="transmembrane region" description="Helical" evidence="5">
    <location>
        <begin position="323"/>
        <end position="344"/>
    </location>
</feature>
<feature type="domain" description="Sodium/calcium exchanger membrane region" evidence="6">
    <location>
        <begin position="3"/>
        <end position="140"/>
    </location>
</feature>
<evidence type="ECO:0000259" key="6">
    <source>
        <dbReference type="Pfam" id="PF01699"/>
    </source>
</evidence>
<dbReference type="PANTHER" id="PTHR10846:SF8">
    <property type="entry name" value="INNER MEMBRANE PROTEIN YRBG"/>
    <property type="match status" value="1"/>
</dbReference>
<keyword evidence="8" id="KW-1185">Reference proteome</keyword>
<gene>
    <name evidence="7" type="ORF">SAMN05216178_5670</name>
</gene>
<feature type="transmembrane region" description="Helical" evidence="5">
    <location>
        <begin position="166"/>
        <end position="188"/>
    </location>
</feature>
<evidence type="ECO:0000256" key="5">
    <source>
        <dbReference type="SAM" id="Phobius"/>
    </source>
</evidence>
<feature type="transmembrane region" description="Helical" evidence="5">
    <location>
        <begin position="35"/>
        <end position="58"/>
    </location>
</feature>
<dbReference type="GO" id="GO:0008273">
    <property type="term" value="F:calcium, potassium:sodium antiporter activity"/>
    <property type="evidence" value="ECO:0007669"/>
    <property type="project" value="TreeGrafter"/>
</dbReference>
<dbReference type="NCBIfam" id="TIGR00367">
    <property type="entry name" value="calcium/sodium antiporter"/>
    <property type="match status" value="1"/>
</dbReference>
<accession>A0A1H4WXX4</accession>
<evidence type="ECO:0000313" key="7">
    <source>
        <dbReference type="EMBL" id="SEC98159.1"/>
    </source>
</evidence>
<dbReference type="Pfam" id="PF01699">
    <property type="entry name" value="Na_Ca_ex"/>
    <property type="match status" value="2"/>
</dbReference>